<feature type="compositionally biased region" description="Low complexity" evidence="1">
    <location>
        <begin position="519"/>
        <end position="532"/>
    </location>
</feature>
<organism evidence="4 5">
    <name type="scientific">Actinopolymorpha cephalotaxi</name>
    <dbReference type="NCBI Taxonomy" id="504797"/>
    <lineage>
        <taxon>Bacteria</taxon>
        <taxon>Bacillati</taxon>
        <taxon>Actinomycetota</taxon>
        <taxon>Actinomycetes</taxon>
        <taxon>Propionibacteriales</taxon>
        <taxon>Actinopolymorphaceae</taxon>
        <taxon>Actinopolymorpha</taxon>
    </lineage>
</organism>
<dbReference type="Proteomes" id="UP000199052">
    <property type="component" value="Unassembled WGS sequence"/>
</dbReference>
<feature type="compositionally biased region" description="Basic residues" evidence="1">
    <location>
        <begin position="322"/>
        <end position="336"/>
    </location>
</feature>
<accession>A0A1I3AWI0</accession>
<dbReference type="InterPro" id="IPR003870">
    <property type="entry name" value="DUF222"/>
</dbReference>
<proteinExistence type="predicted"/>
<protein>
    <recommendedName>
        <fullName evidence="2">DUF222 domain-containing protein</fullName>
    </recommendedName>
</protein>
<feature type="compositionally biased region" description="Acidic residues" evidence="1">
    <location>
        <begin position="537"/>
        <end position="550"/>
    </location>
</feature>
<feature type="compositionally biased region" description="Low complexity" evidence="1">
    <location>
        <begin position="551"/>
        <end position="561"/>
    </location>
</feature>
<feature type="compositionally biased region" description="Polar residues" evidence="1">
    <location>
        <begin position="337"/>
        <end position="351"/>
    </location>
</feature>
<gene>
    <name evidence="3" type="ORF">FHR37_003172</name>
    <name evidence="4" type="ORF">SAMN05421678_1217</name>
</gene>
<evidence type="ECO:0000313" key="3">
    <source>
        <dbReference type="EMBL" id="NYH84321.1"/>
    </source>
</evidence>
<evidence type="ECO:0000313" key="4">
    <source>
        <dbReference type="EMBL" id="SFH54427.1"/>
    </source>
</evidence>
<feature type="compositionally biased region" description="Pro residues" evidence="1">
    <location>
        <begin position="490"/>
        <end position="499"/>
    </location>
</feature>
<dbReference type="Proteomes" id="UP000533017">
    <property type="component" value="Unassembled WGS sequence"/>
</dbReference>
<evidence type="ECO:0000313" key="6">
    <source>
        <dbReference type="Proteomes" id="UP000533017"/>
    </source>
</evidence>
<sequence length="651" mass="68763">MHSTMQEPPGWDGGTDAEQRLEAALVQVRTVVGDALAAPMLSLRPERLGRLLELHGVDEAMMAALKLAMVARADACDAAKTTGAVSTRVWLRTTQRMSVKDASATVNLARDLDRTVTLTARALGRGDISFRHAQVIAFAIKDLPTWVSPDQLVEAEKFLIAESKRRNPDDVRVLGRHLLQAIAPEEWERRLGEQLAKEEAAAERKRSLCFMANGIPGSETVVIKLPVVEMEQLRKIIEALVAADTRPDDRPLDQKRGDVFADLVTQWAQQQASPNRGRGRDCVTVLIHLHQLMNGIGFGTIDDLNPVRPMPCGCQTPDAKRQNAKRKAREHTKRNKSSASEGPRSSTTPCDTTDAGPGERAGDGESVKPDKAETTKPGRNPGSNGAVTSEDAEPSRNGEPSNANRSENADDTGTDAQPGRAVTDPDDPDDPGDPAGTGEGAVPTGTSAPEAAPTAAETTATALEREPDNEKPPADQPDPPAGVAERIPAPREPGQPPQPNTATGIQPESGIEPDPETEPGPGSDPGPDTGPENCDLVAEEDDADDDEPEEGAAGPEAAFDPTTGAASAVVADRLASPDCAESRSRWPRFGGWRATRTSSRSSSAATARSSMSGWPTGSSPKPNAAPSRSVTGPTATSLNARSPNDSASPTT</sequence>
<feature type="compositionally biased region" description="Polar residues" evidence="1">
    <location>
        <begin position="611"/>
        <end position="651"/>
    </location>
</feature>
<feature type="region of interest" description="Disordered" evidence="1">
    <location>
        <begin position="312"/>
        <end position="651"/>
    </location>
</feature>
<dbReference type="RefSeq" id="WP_092889115.1">
    <property type="nucleotide sequence ID" value="NZ_FOOI01000021.1"/>
</dbReference>
<feature type="compositionally biased region" description="Low complexity" evidence="1">
    <location>
        <begin position="593"/>
        <end position="610"/>
    </location>
</feature>
<keyword evidence="6" id="KW-1185">Reference proteome</keyword>
<dbReference type="AlphaFoldDB" id="A0A1I3AWI0"/>
<feature type="domain" description="DUF222" evidence="2">
    <location>
        <begin position="60"/>
        <end position="289"/>
    </location>
</feature>
<evidence type="ECO:0000313" key="5">
    <source>
        <dbReference type="Proteomes" id="UP000199052"/>
    </source>
</evidence>
<feature type="compositionally biased region" description="Basic and acidic residues" evidence="1">
    <location>
        <begin position="463"/>
        <end position="473"/>
    </location>
</feature>
<evidence type="ECO:0000259" key="2">
    <source>
        <dbReference type="Pfam" id="PF02720"/>
    </source>
</evidence>
<evidence type="ECO:0000256" key="1">
    <source>
        <dbReference type="SAM" id="MobiDB-lite"/>
    </source>
</evidence>
<dbReference type="OrthoDB" id="3634417at2"/>
<dbReference type="EMBL" id="JACBZA010000001">
    <property type="protein sequence ID" value="NYH84321.1"/>
    <property type="molecule type" value="Genomic_DNA"/>
</dbReference>
<name>A0A1I3AWI0_9ACTN</name>
<dbReference type="Pfam" id="PF02720">
    <property type="entry name" value="DUF222"/>
    <property type="match status" value="1"/>
</dbReference>
<reference evidence="4 5" key="1">
    <citation type="submission" date="2016-10" db="EMBL/GenBank/DDBJ databases">
        <authorList>
            <person name="de Groot N.N."/>
        </authorList>
    </citation>
    <scope>NUCLEOTIDE SEQUENCE [LARGE SCALE GENOMIC DNA]</scope>
    <source>
        <strain evidence="4 5">CPCC 202808</strain>
    </source>
</reference>
<dbReference type="EMBL" id="FOOI01000021">
    <property type="protein sequence ID" value="SFH54427.1"/>
    <property type="molecule type" value="Genomic_DNA"/>
</dbReference>
<feature type="compositionally biased region" description="Low complexity" evidence="1">
    <location>
        <begin position="443"/>
        <end position="462"/>
    </location>
</feature>
<dbReference type="STRING" id="504797.SAMN05421678_1217"/>
<reference evidence="3 6" key="2">
    <citation type="submission" date="2020-07" db="EMBL/GenBank/DDBJ databases">
        <title>Sequencing the genomes of 1000 actinobacteria strains.</title>
        <authorList>
            <person name="Klenk H.-P."/>
        </authorList>
    </citation>
    <scope>NUCLEOTIDE SEQUENCE [LARGE SCALE GENOMIC DNA]</scope>
    <source>
        <strain evidence="3 6">DSM 45117</strain>
    </source>
</reference>
<feature type="compositionally biased region" description="Basic and acidic residues" evidence="1">
    <location>
        <begin position="360"/>
        <end position="376"/>
    </location>
</feature>